<protein>
    <submittedName>
        <fullName evidence="4">Uncharacterized protein</fullName>
    </submittedName>
</protein>
<name>A0ABD3RYS1_9STRA</name>
<evidence type="ECO:0000256" key="3">
    <source>
        <dbReference type="SAM" id="SignalP"/>
    </source>
</evidence>
<feature type="chain" id="PRO_5044802206" evidence="3">
    <location>
        <begin position="26"/>
        <end position="415"/>
    </location>
</feature>
<feature type="compositionally biased region" description="Low complexity" evidence="1">
    <location>
        <begin position="105"/>
        <end position="146"/>
    </location>
</feature>
<dbReference type="EMBL" id="JALLPB020000106">
    <property type="protein sequence ID" value="KAL3817389.1"/>
    <property type="molecule type" value="Genomic_DNA"/>
</dbReference>
<keyword evidence="2" id="KW-1133">Transmembrane helix</keyword>
<organism evidence="4 5">
    <name type="scientific">Cyclostephanos tholiformis</name>
    <dbReference type="NCBI Taxonomy" id="382380"/>
    <lineage>
        <taxon>Eukaryota</taxon>
        <taxon>Sar</taxon>
        <taxon>Stramenopiles</taxon>
        <taxon>Ochrophyta</taxon>
        <taxon>Bacillariophyta</taxon>
        <taxon>Coscinodiscophyceae</taxon>
        <taxon>Thalassiosirophycidae</taxon>
        <taxon>Stephanodiscales</taxon>
        <taxon>Stephanodiscaceae</taxon>
        <taxon>Cyclostephanos</taxon>
    </lineage>
</organism>
<accession>A0ABD3RYS1</accession>
<evidence type="ECO:0000313" key="4">
    <source>
        <dbReference type="EMBL" id="KAL3817389.1"/>
    </source>
</evidence>
<dbReference type="AlphaFoldDB" id="A0ABD3RYS1"/>
<dbReference type="Proteomes" id="UP001530377">
    <property type="component" value="Unassembled WGS sequence"/>
</dbReference>
<feature type="region of interest" description="Disordered" evidence="1">
    <location>
        <begin position="105"/>
        <end position="167"/>
    </location>
</feature>
<sequence length="415" mass="43501">MESHRIISKADIVVVIFALLSLVRSPSSSTVDAQSLATEEVECVDTPDWKDMYGDNCTFYELGPKRCSYWGDKGEGKMGVANDNCCVCGGGTNVTTTTTTSPTTIITTTTTAAPGDTGGRTASPSIAAATTSPATTTSPSSTYSPTDVPPTPTPPPATMSPETSSPTSYLYSVADWENLTYSIEVDYSSLTPGHTRFCGPKIVGGYDVAVAMCSPLTECGFEVHDTHYGGNGNDCPDDEGLMCFADVICDKMPSPTPSSSPSASPTLSHVPTIFGQTKSPSSYPTISFRPSRPSDWTPKGDITTTRGSYCGTSYDDALASCSSQTTNCYYDDDCNGPEAVVDGWGMKRCYDDISCTVAGDGGMDDSSMNDYTSGGDVSSLLASGVRGYPRYGGLGIAVVVYGGMVVIATFQGFHP</sequence>
<gene>
    <name evidence="4" type="ORF">ACHAXA_005024</name>
</gene>
<feature type="compositionally biased region" description="Polar residues" evidence="1">
    <location>
        <begin position="274"/>
        <end position="285"/>
    </location>
</feature>
<feature type="compositionally biased region" description="Pro residues" evidence="1">
    <location>
        <begin position="147"/>
        <end position="158"/>
    </location>
</feature>
<keyword evidence="5" id="KW-1185">Reference proteome</keyword>
<keyword evidence="2" id="KW-0812">Transmembrane</keyword>
<feature type="compositionally biased region" description="Low complexity" evidence="1">
    <location>
        <begin position="257"/>
        <end position="268"/>
    </location>
</feature>
<evidence type="ECO:0000256" key="2">
    <source>
        <dbReference type="SAM" id="Phobius"/>
    </source>
</evidence>
<feature type="region of interest" description="Disordered" evidence="1">
    <location>
        <begin position="255"/>
        <end position="300"/>
    </location>
</feature>
<evidence type="ECO:0000313" key="5">
    <source>
        <dbReference type="Proteomes" id="UP001530377"/>
    </source>
</evidence>
<feature type="signal peptide" evidence="3">
    <location>
        <begin position="1"/>
        <end position="25"/>
    </location>
</feature>
<comment type="caution">
    <text evidence="4">The sequence shown here is derived from an EMBL/GenBank/DDBJ whole genome shotgun (WGS) entry which is preliminary data.</text>
</comment>
<keyword evidence="3" id="KW-0732">Signal</keyword>
<reference evidence="4 5" key="1">
    <citation type="submission" date="2024-10" db="EMBL/GenBank/DDBJ databases">
        <title>Updated reference genomes for cyclostephanoid diatoms.</title>
        <authorList>
            <person name="Roberts W.R."/>
            <person name="Alverson A.J."/>
        </authorList>
    </citation>
    <scope>NUCLEOTIDE SEQUENCE [LARGE SCALE GENOMIC DNA]</scope>
    <source>
        <strain evidence="4 5">AJA228-03</strain>
    </source>
</reference>
<feature type="transmembrane region" description="Helical" evidence="2">
    <location>
        <begin position="391"/>
        <end position="410"/>
    </location>
</feature>
<proteinExistence type="predicted"/>
<keyword evidence="2" id="KW-0472">Membrane</keyword>
<evidence type="ECO:0000256" key="1">
    <source>
        <dbReference type="SAM" id="MobiDB-lite"/>
    </source>
</evidence>